<keyword evidence="4" id="KW-1185">Reference proteome</keyword>
<proteinExistence type="predicted"/>
<dbReference type="eggNOG" id="ENOG502SRPR">
    <property type="taxonomic scope" value="Eukaryota"/>
</dbReference>
<dbReference type="SUPFAM" id="SSF56672">
    <property type="entry name" value="DNA/RNA polymerases"/>
    <property type="match status" value="1"/>
</dbReference>
<dbReference type="VEuPathDB" id="FungiDB:MYCTH_2062716"/>
<evidence type="ECO:0000256" key="1">
    <source>
        <dbReference type="ARBA" id="ARBA00004173"/>
    </source>
</evidence>
<dbReference type="AlphaFoldDB" id="G2QEI8"/>
<protein>
    <recommendedName>
        <fullName evidence="5">Reverse transcriptase domain-containing protein</fullName>
    </recommendedName>
</protein>
<dbReference type="InterPro" id="IPR043502">
    <property type="entry name" value="DNA/RNA_pol_sf"/>
</dbReference>
<dbReference type="EMBL" id="CP003004">
    <property type="protein sequence ID" value="AEO57771.1"/>
    <property type="molecule type" value="Genomic_DNA"/>
</dbReference>
<dbReference type="GO" id="GO:0005739">
    <property type="term" value="C:mitochondrion"/>
    <property type="evidence" value="ECO:0007669"/>
    <property type="project" value="UniProtKB-SubCell"/>
</dbReference>
<dbReference type="InterPro" id="IPR043128">
    <property type="entry name" value="Rev_trsase/Diguanyl_cyclase"/>
</dbReference>
<dbReference type="Proteomes" id="UP000007322">
    <property type="component" value="Chromosome 3"/>
</dbReference>
<feature type="non-terminal residue" evidence="3">
    <location>
        <position position="1"/>
    </location>
</feature>
<evidence type="ECO:0000313" key="3">
    <source>
        <dbReference type="EMBL" id="AEO57771.1"/>
    </source>
</evidence>
<reference evidence="3 4" key="1">
    <citation type="journal article" date="2011" name="Nat. Biotechnol.">
        <title>Comparative genomic analysis of the thermophilic biomass-degrading fungi Myceliophthora thermophila and Thielavia terrestris.</title>
        <authorList>
            <person name="Berka R.M."/>
            <person name="Grigoriev I.V."/>
            <person name="Otillar R."/>
            <person name="Salamov A."/>
            <person name="Grimwood J."/>
            <person name="Reid I."/>
            <person name="Ishmael N."/>
            <person name="John T."/>
            <person name="Darmond C."/>
            <person name="Moisan M.-C."/>
            <person name="Henrissat B."/>
            <person name="Coutinho P.M."/>
            <person name="Lombard V."/>
            <person name="Natvig D.O."/>
            <person name="Lindquist E."/>
            <person name="Schmutz J."/>
            <person name="Lucas S."/>
            <person name="Harris P."/>
            <person name="Powlowski J."/>
            <person name="Bellemare A."/>
            <person name="Taylor D."/>
            <person name="Butler G."/>
            <person name="de Vries R.P."/>
            <person name="Allijn I.E."/>
            <person name="van den Brink J."/>
            <person name="Ushinsky S."/>
            <person name="Storms R."/>
            <person name="Powell A.J."/>
            <person name="Paulsen I.T."/>
            <person name="Elbourne L.D.H."/>
            <person name="Baker S.E."/>
            <person name="Magnuson J."/>
            <person name="LaBoissiere S."/>
            <person name="Clutterbuck A.J."/>
            <person name="Martinez D."/>
            <person name="Wogulis M."/>
            <person name="de Leon A.L."/>
            <person name="Rey M.W."/>
            <person name="Tsang A."/>
        </authorList>
    </citation>
    <scope>NUCLEOTIDE SEQUENCE [LARGE SCALE GENOMIC DNA]</scope>
    <source>
        <strain evidence="4">ATCC 42464 / BCRC 31852 / DSM 1799</strain>
    </source>
</reference>
<keyword evidence="2" id="KW-0496">Mitochondrion</keyword>
<dbReference type="GeneID" id="11507642"/>
<organism evidence="3 4">
    <name type="scientific">Thermothelomyces thermophilus (strain ATCC 42464 / BCRC 31852 / DSM 1799)</name>
    <name type="common">Sporotrichum thermophile</name>
    <dbReference type="NCBI Taxonomy" id="573729"/>
    <lineage>
        <taxon>Eukaryota</taxon>
        <taxon>Fungi</taxon>
        <taxon>Dikarya</taxon>
        <taxon>Ascomycota</taxon>
        <taxon>Pezizomycotina</taxon>
        <taxon>Sordariomycetes</taxon>
        <taxon>Sordariomycetidae</taxon>
        <taxon>Sordariales</taxon>
        <taxon>Chaetomiaceae</taxon>
        <taxon>Thermothelomyces</taxon>
    </lineage>
</organism>
<dbReference type="OrthoDB" id="117296at2759"/>
<comment type="subcellular location">
    <subcellularLocation>
        <location evidence="1">Mitochondrion</location>
    </subcellularLocation>
</comment>
<gene>
    <name evidence="3" type="ORF">MYCTH_2062716</name>
</gene>
<dbReference type="Gene3D" id="3.30.70.270">
    <property type="match status" value="1"/>
</dbReference>
<dbReference type="KEGG" id="mtm:MYCTH_2062716"/>
<dbReference type="RefSeq" id="XP_003663016.1">
    <property type="nucleotide sequence ID" value="XM_003662968.1"/>
</dbReference>
<sequence>FVKVYIDNIIIFSKIKEEHLEHLRTVYKILNKACIYISVAKSFTGYLAIRLLRYMVNNKGIAKTDDHITTFKKLKFPDTLNSLEHYLRIAR</sequence>
<evidence type="ECO:0000256" key="2">
    <source>
        <dbReference type="ARBA" id="ARBA00023128"/>
    </source>
</evidence>
<name>G2QEI8_THET4</name>
<dbReference type="InParanoid" id="G2QEI8"/>
<dbReference type="HOGENOM" id="CLU_174969_0_0_1"/>
<accession>G2QEI8</accession>
<evidence type="ECO:0000313" key="4">
    <source>
        <dbReference type="Proteomes" id="UP000007322"/>
    </source>
</evidence>
<evidence type="ECO:0008006" key="5">
    <source>
        <dbReference type="Google" id="ProtNLM"/>
    </source>
</evidence>